<reference evidence="1 2" key="1">
    <citation type="journal article" date="2022" name="DNA Res.">
        <title>Chromosomal-level genome assembly of the orchid tree Bauhinia variegata (Leguminosae; Cercidoideae) supports the allotetraploid origin hypothesis of Bauhinia.</title>
        <authorList>
            <person name="Zhong Y."/>
            <person name="Chen Y."/>
            <person name="Zheng D."/>
            <person name="Pang J."/>
            <person name="Liu Y."/>
            <person name="Luo S."/>
            <person name="Meng S."/>
            <person name="Qian L."/>
            <person name="Wei D."/>
            <person name="Dai S."/>
            <person name="Zhou R."/>
        </authorList>
    </citation>
    <scope>NUCLEOTIDE SEQUENCE [LARGE SCALE GENOMIC DNA]</scope>
    <source>
        <strain evidence="1">BV-YZ2020</strain>
    </source>
</reference>
<accession>A0ACB9M2H8</accession>
<gene>
    <name evidence="1" type="ORF">L6164_025628</name>
</gene>
<evidence type="ECO:0000313" key="1">
    <source>
        <dbReference type="EMBL" id="KAI4317786.1"/>
    </source>
</evidence>
<sequence>MSLFSFLLLLLLPFLSLSFSQTPPKGFLIDCGATAGSEINGLQWIPDTQFISTGTPRNLTIPGLVPTLSTVRSFPRQGKKNCYVVQVYRGARYMVRTTYYYGGINGPDFPSPPVFDQIVDGTLWSVVNTTDDYARGLSTYYEGVFLAQGKTMSLCIGSNTYTESDPFISALEFVILADSLYNTTDFNRFGLSLVRRDSFGYSGPTIRYPDDQFDRFWEPFGQSNSANASSNNVSVSGFWNLPPLKMFETQIGSDQLESLELRWPQASLPKSKYYIALYFADSSGSSRRIFNVSLNGVTYYRELNVTASGVVVFASQWPLSGPTTITLTPAASSSRGPLINAGEIFEVLSLGGRTSTRDVIALERIKEGLQNPPLDWNGDPCMPRQYSWTGITCSEGPRIRVVTLNLTSMNLSGSLSPYVANMTALTNIWLGNNTFSGQIPDLSSLKMLETLHLEDNQFSGEIPSSLGNISTLREVFLQNNNLTGQVPTNLVGKTGLNLRISGNNLVSPPLAS</sequence>
<evidence type="ECO:0000313" key="2">
    <source>
        <dbReference type="Proteomes" id="UP000828941"/>
    </source>
</evidence>
<protein>
    <submittedName>
        <fullName evidence="1">Uncharacterized protein</fullName>
    </submittedName>
</protein>
<name>A0ACB9M2H8_BAUVA</name>
<dbReference type="EMBL" id="CM039435">
    <property type="protein sequence ID" value="KAI4317786.1"/>
    <property type="molecule type" value="Genomic_DNA"/>
</dbReference>
<comment type="caution">
    <text evidence="1">The sequence shown here is derived from an EMBL/GenBank/DDBJ whole genome shotgun (WGS) entry which is preliminary data.</text>
</comment>
<keyword evidence="2" id="KW-1185">Reference proteome</keyword>
<proteinExistence type="predicted"/>
<dbReference type="Proteomes" id="UP000828941">
    <property type="component" value="Chromosome 10"/>
</dbReference>
<organism evidence="1 2">
    <name type="scientific">Bauhinia variegata</name>
    <name type="common">Purple orchid tree</name>
    <name type="synonym">Phanera variegata</name>
    <dbReference type="NCBI Taxonomy" id="167791"/>
    <lineage>
        <taxon>Eukaryota</taxon>
        <taxon>Viridiplantae</taxon>
        <taxon>Streptophyta</taxon>
        <taxon>Embryophyta</taxon>
        <taxon>Tracheophyta</taxon>
        <taxon>Spermatophyta</taxon>
        <taxon>Magnoliopsida</taxon>
        <taxon>eudicotyledons</taxon>
        <taxon>Gunneridae</taxon>
        <taxon>Pentapetalae</taxon>
        <taxon>rosids</taxon>
        <taxon>fabids</taxon>
        <taxon>Fabales</taxon>
        <taxon>Fabaceae</taxon>
        <taxon>Cercidoideae</taxon>
        <taxon>Cercideae</taxon>
        <taxon>Bauhiniinae</taxon>
        <taxon>Bauhinia</taxon>
    </lineage>
</organism>